<reference evidence="1 2" key="1">
    <citation type="submission" date="2020-02" db="EMBL/GenBank/DDBJ databases">
        <authorList>
            <person name="Ferguson B K."/>
        </authorList>
    </citation>
    <scope>NUCLEOTIDE SEQUENCE [LARGE SCALE GENOMIC DNA]</scope>
</reference>
<dbReference type="Proteomes" id="UP000479190">
    <property type="component" value="Unassembled WGS sequence"/>
</dbReference>
<name>A0A6H5IKB3_9HYME</name>
<accession>A0A6H5IKB3</accession>
<dbReference type="AlphaFoldDB" id="A0A6H5IKB3"/>
<protein>
    <submittedName>
        <fullName evidence="1">Uncharacterized protein</fullName>
    </submittedName>
</protein>
<feature type="non-terminal residue" evidence="1">
    <location>
        <position position="91"/>
    </location>
</feature>
<gene>
    <name evidence="1" type="ORF">TBRA_LOCUS7761</name>
</gene>
<evidence type="ECO:0000313" key="1">
    <source>
        <dbReference type="EMBL" id="CAB0035875.1"/>
    </source>
</evidence>
<dbReference type="EMBL" id="CADCXV010000803">
    <property type="protein sequence ID" value="CAB0035875.1"/>
    <property type="molecule type" value="Genomic_DNA"/>
</dbReference>
<evidence type="ECO:0000313" key="2">
    <source>
        <dbReference type="Proteomes" id="UP000479190"/>
    </source>
</evidence>
<sequence>MFANQKKKKKSFIERESTVATATLSYASLAPHAAYALPSSPTRAVSPHAATCSTHSLFNCQLERISANKDQLSYCNLSLLYLPTLSLPLHA</sequence>
<keyword evidence="2" id="KW-1185">Reference proteome</keyword>
<proteinExistence type="predicted"/>
<organism evidence="1 2">
    <name type="scientific">Trichogramma brassicae</name>
    <dbReference type="NCBI Taxonomy" id="86971"/>
    <lineage>
        <taxon>Eukaryota</taxon>
        <taxon>Metazoa</taxon>
        <taxon>Ecdysozoa</taxon>
        <taxon>Arthropoda</taxon>
        <taxon>Hexapoda</taxon>
        <taxon>Insecta</taxon>
        <taxon>Pterygota</taxon>
        <taxon>Neoptera</taxon>
        <taxon>Endopterygota</taxon>
        <taxon>Hymenoptera</taxon>
        <taxon>Apocrita</taxon>
        <taxon>Proctotrupomorpha</taxon>
        <taxon>Chalcidoidea</taxon>
        <taxon>Trichogrammatidae</taxon>
        <taxon>Trichogramma</taxon>
    </lineage>
</organism>